<evidence type="ECO:0000256" key="1">
    <source>
        <dbReference type="SAM" id="Phobius"/>
    </source>
</evidence>
<name>A0A2A3EDS5_APICC</name>
<dbReference type="AlphaFoldDB" id="A0A2A3EDS5"/>
<dbReference type="Proteomes" id="UP000242457">
    <property type="component" value="Unassembled WGS sequence"/>
</dbReference>
<sequence length="205" mass="23233">MTISEDNAVRRVFKVIIKYAAFIQQTTTTIQYDNDYNSHTKQRKLRHGRLLAILSVSVCLVAPSDIHVLLLLTSVEYSPVLSNRSVLKLLLRVSPGVFTADGLMRQCSAVPLNAVNISSGEKYEYEGSGSVQPKRKIKTQEWKSGKSATVKTAKLQKESKENTTLQITEKAYQEIFNIFFDFENSIPKRILEQITSRVAKFQILF</sequence>
<evidence type="ECO:0000313" key="2">
    <source>
        <dbReference type="EMBL" id="PBC29442.1"/>
    </source>
</evidence>
<keyword evidence="1" id="KW-0472">Membrane</keyword>
<evidence type="ECO:0000313" key="3">
    <source>
        <dbReference type="Proteomes" id="UP000242457"/>
    </source>
</evidence>
<accession>A0A2A3EDS5</accession>
<reference evidence="2 3" key="1">
    <citation type="submission" date="2014-07" db="EMBL/GenBank/DDBJ databases">
        <title>Genomic and transcriptomic analysis on Apis cerana provide comprehensive insights into honey bee biology.</title>
        <authorList>
            <person name="Diao Q."/>
            <person name="Sun L."/>
            <person name="Zheng H."/>
            <person name="Zheng H."/>
            <person name="Xu S."/>
            <person name="Wang S."/>
            <person name="Zeng Z."/>
            <person name="Hu F."/>
            <person name="Su S."/>
            <person name="Wu J."/>
        </authorList>
    </citation>
    <scope>NUCLEOTIDE SEQUENCE [LARGE SCALE GENOMIC DNA]</scope>
    <source>
        <tissue evidence="2">Pupae without intestine</tissue>
    </source>
</reference>
<keyword evidence="1" id="KW-1133">Transmembrane helix</keyword>
<organism evidence="2 3">
    <name type="scientific">Apis cerana cerana</name>
    <name type="common">Oriental honeybee</name>
    <dbReference type="NCBI Taxonomy" id="94128"/>
    <lineage>
        <taxon>Eukaryota</taxon>
        <taxon>Metazoa</taxon>
        <taxon>Ecdysozoa</taxon>
        <taxon>Arthropoda</taxon>
        <taxon>Hexapoda</taxon>
        <taxon>Insecta</taxon>
        <taxon>Pterygota</taxon>
        <taxon>Neoptera</taxon>
        <taxon>Endopterygota</taxon>
        <taxon>Hymenoptera</taxon>
        <taxon>Apocrita</taxon>
        <taxon>Aculeata</taxon>
        <taxon>Apoidea</taxon>
        <taxon>Anthophila</taxon>
        <taxon>Apidae</taxon>
        <taxon>Apis</taxon>
    </lineage>
</organism>
<proteinExistence type="predicted"/>
<dbReference type="EMBL" id="KZ288285">
    <property type="protein sequence ID" value="PBC29442.1"/>
    <property type="molecule type" value="Genomic_DNA"/>
</dbReference>
<feature type="transmembrane region" description="Helical" evidence="1">
    <location>
        <begin position="50"/>
        <end position="72"/>
    </location>
</feature>
<keyword evidence="1" id="KW-0812">Transmembrane</keyword>
<gene>
    <name evidence="2" type="ORF">APICC_03285</name>
</gene>
<protein>
    <submittedName>
        <fullName evidence="2">Uncharacterized protein</fullName>
    </submittedName>
</protein>
<keyword evidence="3" id="KW-1185">Reference proteome</keyword>